<dbReference type="EMBL" id="LN515532">
    <property type="protein sequence ID" value="CEA15015.1"/>
    <property type="molecule type" value="Genomic_DNA"/>
</dbReference>
<feature type="compositionally biased region" description="Polar residues" evidence="1">
    <location>
        <begin position="1"/>
        <end position="14"/>
    </location>
</feature>
<reference evidence="2 3" key="1">
    <citation type="submission" date="2014-08" db="EMBL/GenBank/DDBJ databases">
        <authorList>
            <person name="Wibberg D."/>
        </authorList>
    </citation>
    <scope>NUCLEOTIDE SEQUENCE [LARGE SCALE GENOMIC DNA]</scope>
    <source>
        <strain evidence="3">ING2-E5B</strain>
    </source>
</reference>
<evidence type="ECO:0000256" key="1">
    <source>
        <dbReference type="SAM" id="MobiDB-lite"/>
    </source>
</evidence>
<feature type="region of interest" description="Disordered" evidence="1">
    <location>
        <begin position="1"/>
        <end position="30"/>
    </location>
</feature>
<dbReference type="HOGENOM" id="CLU_3404802_0_0_10"/>
<accession>A0A098BWH7</accession>
<gene>
    <name evidence="2" type="ORF">ING2E5B_0245</name>
</gene>
<dbReference type="KEGG" id="pbt:ING2E5B_0245"/>
<keyword evidence="3" id="KW-1185">Reference proteome</keyword>
<dbReference type="AlphaFoldDB" id="A0A098BWH7"/>
<organism evidence="2 3">
    <name type="scientific">Fermentimonas caenicola</name>
    <dbReference type="NCBI Taxonomy" id="1562970"/>
    <lineage>
        <taxon>Bacteria</taxon>
        <taxon>Pseudomonadati</taxon>
        <taxon>Bacteroidota</taxon>
        <taxon>Bacteroidia</taxon>
        <taxon>Bacteroidales</taxon>
        <taxon>Dysgonomonadaceae</taxon>
        <taxon>Fermentimonas</taxon>
    </lineage>
</organism>
<sequence>MRRTSLLENSTNGVDESIEINENKSNKTLN</sequence>
<dbReference type="STRING" id="1562970.ING2E5B_0245"/>
<evidence type="ECO:0000313" key="3">
    <source>
        <dbReference type="Proteomes" id="UP000032417"/>
    </source>
</evidence>
<proteinExistence type="predicted"/>
<protein>
    <submittedName>
        <fullName evidence="2">Uncharacterized protein</fullName>
    </submittedName>
</protein>
<feature type="compositionally biased region" description="Basic and acidic residues" evidence="1">
    <location>
        <begin position="21"/>
        <end position="30"/>
    </location>
</feature>
<evidence type="ECO:0000313" key="2">
    <source>
        <dbReference type="EMBL" id="CEA15015.1"/>
    </source>
</evidence>
<dbReference type="Proteomes" id="UP000032417">
    <property type="component" value="Chromosome 1"/>
</dbReference>
<name>A0A098BWH7_9BACT</name>